<proteinExistence type="predicted"/>
<reference evidence="1 2" key="1">
    <citation type="submission" date="2019-08" db="EMBL/GenBank/DDBJ databases">
        <authorList>
            <person name="Khan S.A."/>
            <person name="Jeon C.O."/>
            <person name="Jeong S.E."/>
        </authorList>
    </citation>
    <scope>NUCLEOTIDE SEQUENCE [LARGE SCALE GENOMIC DNA]</scope>
    <source>
        <strain evidence="2">IMCC1728</strain>
    </source>
</reference>
<evidence type="ECO:0000313" key="2">
    <source>
        <dbReference type="Proteomes" id="UP000321832"/>
    </source>
</evidence>
<dbReference type="Proteomes" id="UP000321832">
    <property type="component" value="Unassembled WGS sequence"/>
</dbReference>
<organism evidence="1 2">
    <name type="scientific">Piscinibacter aquaticus</name>
    <dbReference type="NCBI Taxonomy" id="392597"/>
    <lineage>
        <taxon>Bacteria</taxon>
        <taxon>Pseudomonadati</taxon>
        <taxon>Pseudomonadota</taxon>
        <taxon>Betaproteobacteria</taxon>
        <taxon>Burkholderiales</taxon>
        <taxon>Sphaerotilaceae</taxon>
        <taxon>Piscinibacter</taxon>
    </lineage>
</organism>
<keyword evidence="2" id="KW-1185">Reference proteome</keyword>
<sequence length="96" mass="10397">MSQLLERVNGSGRFNAKAVEAARRQRGEIEALLHALNEIGGVDPQVRDAIALSVCETGEIGADLRWSLLGTGLEARFIDHVEAIAQTTLRSIRTEG</sequence>
<comment type="caution">
    <text evidence="1">The sequence shown here is derived from an EMBL/GenBank/DDBJ whole genome shotgun (WGS) entry which is preliminary data.</text>
</comment>
<name>A0A5C6U2F0_9BURK</name>
<dbReference type="EMBL" id="VOPW01000001">
    <property type="protein sequence ID" value="TXC66760.1"/>
    <property type="molecule type" value="Genomic_DNA"/>
</dbReference>
<protein>
    <submittedName>
        <fullName evidence="1">Uncharacterized protein</fullName>
    </submittedName>
</protein>
<dbReference type="AlphaFoldDB" id="A0A5C6U2F0"/>
<evidence type="ECO:0000313" key="1">
    <source>
        <dbReference type="EMBL" id="TXC66760.1"/>
    </source>
</evidence>
<accession>A0A5C6U2F0</accession>
<gene>
    <name evidence="1" type="ORF">FSC37_15945</name>
</gene>